<dbReference type="PANTHER" id="PTHR37292:SF2">
    <property type="entry name" value="DUF262 DOMAIN-CONTAINING PROTEIN"/>
    <property type="match status" value="1"/>
</dbReference>
<dbReference type="Proteomes" id="UP000600449">
    <property type="component" value="Unassembled WGS sequence"/>
</dbReference>
<dbReference type="AlphaFoldDB" id="A0A917Q7N6"/>
<proteinExistence type="predicted"/>
<comment type="caution">
    <text evidence="2">The sequence shown here is derived from an EMBL/GenBank/DDBJ whole genome shotgun (WGS) entry which is preliminary data.</text>
</comment>
<name>A0A917Q7N6_9HYPH</name>
<keyword evidence="3" id="KW-1185">Reference proteome</keyword>
<dbReference type="PANTHER" id="PTHR37292">
    <property type="entry name" value="VNG6097C"/>
    <property type="match status" value="1"/>
</dbReference>
<evidence type="ECO:0000313" key="2">
    <source>
        <dbReference type="EMBL" id="GGK28365.1"/>
    </source>
</evidence>
<evidence type="ECO:0000259" key="1">
    <source>
        <dbReference type="Pfam" id="PF03235"/>
    </source>
</evidence>
<feature type="domain" description="GmrSD restriction endonucleases N-terminal" evidence="1">
    <location>
        <begin position="11"/>
        <end position="263"/>
    </location>
</feature>
<accession>A0A917Q7N6</accession>
<reference evidence="2 3" key="1">
    <citation type="journal article" date="2014" name="Int. J. Syst. Evol. Microbiol.">
        <title>Complete genome sequence of Corynebacterium casei LMG S-19264T (=DSM 44701T), isolated from a smear-ripened cheese.</title>
        <authorList>
            <consortium name="US DOE Joint Genome Institute (JGI-PGF)"/>
            <person name="Walter F."/>
            <person name="Albersmeier A."/>
            <person name="Kalinowski J."/>
            <person name="Ruckert C."/>
        </authorList>
    </citation>
    <scope>NUCLEOTIDE SEQUENCE [LARGE SCALE GENOMIC DNA]</scope>
    <source>
        <strain evidence="2 3">CGMCC 1.9161</strain>
    </source>
</reference>
<dbReference type="Pfam" id="PF03235">
    <property type="entry name" value="GmrSD_N"/>
    <property type="match status" value="1"/>
</dbReference>
<gene>
    <name evidence="2" type="ORF">GCM10011322_13560</name>
</gene>
<protein>
    <recommendedName>
        <fullName evidence="1">GmrSD restriction endonucleases N-terminal domain-containing protein</fullName>
    </recommendedName>
</protein>
<dbReference type="RefSeq" id="WP_188911027.1">
    <property type="nucleotide sequence ID" value="NZ_BMMF01000004.1"/>
</dbReference>
<dbReference type="InterPro" id="IPR004919">
    <property type="entry name" value="GmrSD_N"/>
</dbReference>
<dbReference type="EMBL" id="BMMF01000004">
    <property type="protein sequence ID" value="GGK28365.1"/>
    <property type="molecule type" value="Genomic_DNA"/>
</dbReference>
<sequence length="604" mass="68338">MSYQSSTVARVVDQVNRTYFLPAIQRPYVWQPDQIVALFDSLLKGFPISSFLFWDIDPQRRSDWEIYRFVEHYRVGETENTPVEPDGREVVLVLDGQQRLTSLLLGLRGTLSVRPKYKRRHDPDSWSRQRLYIDLLQDPDAEDEEEDGGERGVTYGLRFAEVEPPSGGGRLWMKVGRILDCVGDDAYDRLREEILDRLPQTATRADERLVGRTFDRLYRAIWKDEVVAYYTEKHQSYDRVVEIFIRANDGGLKLAKSDLLMSMITAKWGGASARQEIFELVEHLNRGLSAKNDIDKDFVLKSCLVLCDLDQRYRAGNFNAANLARIEKDWTRIKVSLEATLRLVNCFGIDAHTLTSVNALLPIAYWLHKADAGGLDGSTPFETRNAGKIHRWLVGSLLNGVFGGNSDSTIGRARAILQAERGPDADFPVRPLVRGLASRGRVAGFDEAAIDALLDATYGRRTCFLALSLLYDAHAWGVTPHHVDHIIPRALANRKALMAKNLSETEIVRILEAVDRVGNLQILPARENLEKSDLPFSTWIQTRDEAFLERHLIPADSNLWDVRALPDFVRARERLVRARVRALDLSVTDAGLAVAYPEGFRGNA</sequence>
<organism evidence="2 3">
    <name type="scientific">Salinarimonas ramus</name>
    <dbReference type="NCBI Taxonomy" id="690164"/>
    <lineage>
        <taxon>Bacteria</taxon>
        <taxon>Pseudomonadati</taxon>
        <taxon>Pseudomonadota</taxon>
        <taxon>Alphaproteobacteria</taxon>
        <taxon>Hyphomicrobiales</taxon>
        <taxon>Salinarimonadaceae</taxon>
        <taxon>Salinarimonas</taxon>
    </lineage>
</organism>
<evidence type="ECO:0000313" key="3">
    <source>
        <dbReference type="Proteomes" id="UP000600449"/>
    </source>
</evidence>